<feature type="transmembrane region" description="Helical" evidence="8">
    <location>
        <begin position="131"/>
        <end position="151"/>
    </location>
</feature>
<comment type="caution">
    <text evidence="10">The sequence shown here is derived from an EMBL/GenBank/DDBJ whole genome shotgun (WGS) entry which is preliminary data.</text>
</comment>
<keyword evidence="5 8" id="KW-0812">Transmembrane</keyword>
<evidence type="ECO:0000256" key="5">
    <source>
        <dbReference type="ARBA" id="ARBA00022692"/>
    </source>
</evidence>
<feature type="transmembrane region" description="Helical" evidence="8">
    <location>
        <begin position="66"/>
        <end position="86"/>
    </location>
</feature>
<feature type="transmembrane region" description="Helical" evidence="8">
    <location>
        <begin position="245"/>
        <end position="264"/>
    </location>
</feature>
<evidence type="ECO:0000256" key="6">
    <source>
        <dbReference type="ARBA" id="ARBA00022989"/>
    </source>
</evidence>
<feature type="transmembrane region" description="Helical" evidence="8">
    <location>
        <begin position="199"/>
        <end position="221"/>
    </location>
</feature>
<dbReference type="PANTHER" id="PTHR30330:SF3">
    <property type="entry name" value="TRANSCRIPTIONAL REGULATOR, LRP FAMILY"/>
    <property type="match status" value="1"/>
</dbReference>
<evidence type="ECO:0000256" key="1">
    <source>
        <dbReference type="ARBA" id="ARBA00004651"/>
    </source>
</evidence>
<feature type="region of interest" description="Disordered" evidence="9">
    <location>
        <begin position="538"/>
        <end position="575"/>
    </location>
</feature>
<evidence type="ECO:0000256" key="7">
    <source>
        <dbReference type="ARBA" id="ARBA00023136"/>
    </source>
</evidence>
<keyword evidence="6 8" id="KW-1133">Transmembrane helix</keyword>
<keyword evidence="7 8" id="KW-0472">Membrane</keyword>
<dbReference type="Gene3D" id="1.20.1740.10">
    <property type="entry name" value="Amino acid/polyamine transporter I"/>
    <property type="match status" value="1"/>
</dbReference>
<evidence type="ECO:0000256" key="4">
    <source>
        <dbReference type="ARBA" id="ARBA00022475"/>
    </source>
</evidence>
<feature type="transmembrane region" description="Helical" evidence="8">
    <location>
        <begin position="462"/>
        <end position="480"/>
    </location>
</feature>
<dbReference type="InterPro" id="IPR001463">
    <property type="entry name" value="Na/Ala_symport"/>
</dbReference>
<evidence type="ECO:0000256" key="2">
    <source>
        <dbReference type="ARBA" id="ARBA00009261"/>
    </source>
</evidence>
<dbReference type="GO" id="GO:0005886">
    <property type="term" value="C:plasma membrane"/>
    <property type="evidence" value="ECO:0007669"/>
    <property type="project" value="UniProtKB-SubCell"/>
</dbReference>
<keyword evidence="3 8" id="KW-0813">Transport</keyword>
<organism evidence="10 11">
    <name type="scientific">Marihabitans asiaticum</name>
    <dbReference type="NCBI Taxonomy" id="415218"/>
    <lineage>
        <taxon>Bacteria</taxon>
        <taxon>Bacillati</taxon>
        <taxon>Actinomycetota</taxon>
        <taxon>Actinomycetes</taxon>
        <taxon>Micrococcales</taxon>
        <taxon>Intrasporangiaceae</taxon>
        <taxon>Marihabitans</taxon>
    </lineage>
</organism>
<comment type="similarity">
    <text evidence="2 8">Belongs to the alanine or glycine:cation symporter (AGCS) (TC 2.A.25) family.</text>
</comment>
<dbReference type="Proteomes" id="UP000315628">
    <property type="component" value="Unassembled WGS sequence"/>
</dbReference>
<feature type="transmembrane region" description="Helical" evidence="8">
    <location>
        <begin position="42"/>
        <end position="59"/>
    </location>
</feature>
<evidence type="ECO:0000256" key="3">
    <source>
        <dbReference type="ARBA" id="ARBA00022448"/>
    </source>
</evidence>
<name>A0A560WFQ5_9MICO</name>
<feature type="transmembrane region" description="Helical" evidence="8">
    <location>
        <begin position="359"/>
        <end position="383"/>
    </location>
</feature>
<evidence type="ECO:0000313" key="10">
    <source>
        <dbReference type="EMBL" id="TWD16532.1"/>
    </source>
</evidence>
<feature type="transmembrane region" description="Helical" evidence="8">
    <location>
        <begin position="276"/>
        <end position="294"/>
    </location>
</feature>
<dbReference type="EMBL" id="VIUW01000001">
    <property type="protein sequence ID" value="TWD16532.1"/>
    <property type="molecule type" value="Genomic_DNA"/>
</dbReference>
<feature type="transmembrane region" description="Helical" evidence="8">
    <location>
        <begin position="419"/>
        <end position="441"/>
    </location>
</feature>
<accession>A0A560WFQ5</accession>
<dbReference type="PANTHER" id="PTHR30330">
    <property type="entry name" value="AGSS FAMILY TRANSPORTER, SODIUM-ALANINE"/>
    <property type="match status" value="1"/>
</dbReference>
<sequence length="575" mass="60266">MRAGAVCGSLGGMLTPQASPLLTPPSADSGALKSVEDAVNGVFGPFADWLGAIVFYAIPLPGGTSLPIVVLWLVAAGIIISTYFGFVQFRAFKLATEVVRGKFSRPDDPGEITHFQALSSALSGTVGLGNIAGVGAALALGGAGATFWMIVCGLLGMATKFAECTLGVKYRTVNDDGTVSGGPFKYLPVAFGRFGKAPAAILTGIFAIAIFFFGVGGGNMFQANQTFAQARQVTGGDDGYLGSDGSAFVFGLALAALVGAVILGGIKSIATVTSRLVPIMGIGYVIACLIVIFSNISHIPSAFGEIISGAFSPEAGLGGLVGVLIVGFQRAAFSNEAGLGSAPIAHSAVKTTRPVSEGFVALLEPFIDTVVICTMTALTIIIADAPSFRGGIEQVKAGEGAPDGVLLTSDAFETFLPQFPVILTVMVALFAFSTLITWSYYGQKAWEYFFGHNRTGILIYKLIFVTFTLVGTLLTFGKVLELTDSFLFICGFVNLLGLYFLLPEIKKEMNAYLADRKSGRLYELGAADEAELAAIREQHDNTGELPRMESDNLHDSGLSMEDRARGGTRHPGDDR</sequence>
<protein>
    <submittedName>
        <fullName evidence="10">AGCS family alanine or glycine:cation symporter</fullName>
    </submittedName>
</protein>
<evidence type="ECO:0000256" key="8">
    <source>
        <dbReference type="RuleBase" id="RU363064"/>
    </source>
</evidence>
<keyword evidence="11" id="KW-1185">Reference proteome</keyword>
<dbReference type="Pfam" id="PF01235">
    <property type="entry name" value="Na_Ala_symp"/>
    <property type="match status" value="1"/>
</dbReference>
<feature type="transmembrane region" description="Helical" evidence="8">
    <location>
        <begin position="306"/>
        <end position="328"/>
    </location>
</feature>
<proteinExistence type="inferred from homology"/>
<dbReference type="GO" id="GO:0005283">
    <property type="term" value="F:amino acid:sodium symporter activity"/>
    <property type="evidence" value="ECO:0007669"/>
    <property type="project" value="InterPro"/>
</dbReference>
<dbReference type="PRINTS" id="PR00175">
    <property type="entry name" value="NAALASMPORT"/>
</dbReference>
<dbReference type="AlphaFoldDB" id="A0A560WFQ5"/>
<comment type="subcellular location">
    <subcellularLocation>
        <location evidence="1 8">Cell membrane</location>
        <topology evidence="1 8">Multi-pass membrane protein</topology>
    </subcellularLocation>
</comment>
<keyword evidence="4 8" id="KW-1003">Cell membrane</keyword>
<feature type="transmembrane region" description="Helical" evidence="8">
    <location>
        <begin position="486"/>
        <end position="502"/>
    </location>
</feature>
<keyword evidence="8" id="KW-0769">Symport</keyword>
<evidence type="ECO:0000313" key="11">
    <source>
        <dbReference type="Proteomes" id="UP000315628"/>
    </source>
</evidence>
<evidence type="ECO:0000256" key="9">
    <source>
        <dbReference type="SAM" id="MobiDB-lite"/>
    </source>
</evidence>
<gene>
    <name evidence="10" type="ORF">FB557_0055</name>
</gene>
<dbReference type="NCBIfam" id="TIGR00835">
    <property type="entry name" value="agcS"/>
    <property type="match status" value="1"/>
</dbReference>
<reference evidence="10 11" key="1">
    <citation type="submission" date="2019-06" db="EMBL/GenBank/DDBJ databases">
        <title>Sequencing the genomes of 1000 actinobacteria strains.</title>
        <authorList>
            <person name="Klenk H.-P."/>
        </authorList>
    </citation>
    <scope>NUCLEOTIDE SEQUENCE [LARGE SCALE GENOMIC DNA]</scope>
    <source>
        <strain evidence="10 11">DSM 18935</strain>
    </source>
</reference>